<dbReference type="RefSeq" id="WP_092468021.1">
    <property type="nucleotide sequence ID" value="NZ_FOOX01000001.1"/>
</dbReference>
<accession>A0A1I2N2N9</accession>
<dbReference type="InterPro" id="IPR007160">
    <property type="entry name" value="DUF362"/>
</dbReference>
<keyword evidence="3" id="KW-1185">Reference proteome</keyword>
<proteinExistence type="predicted"/>
<evidence type="ECO:0000313" key="3">
    <source>
        <dbReference type="Proteomes" id="UP000199337"/>
    </source>
</evidence>
<reference evidence="3" key="1">
    <citation type="submission" date="2016-10" db="EMBL/GenBank/DDBJ databases">
        <authorList>
            <person name="Varghese N."/>
            <person name="Submissions S."/>
        </authorList>
    </citation>
    <scope>NUCLEOTIDE SEQUENCE [LARGE SCALE GENOMIC DNA]</scope>
    <source>
        <strain evidence="3">DSM 17038</strain>
    </source>
</reference>
<dbReference type="Pfam" id="PF04015">
    <property type="entry name" value="DUF362"/>
    <property type="match status" value="1"/>
</dbReference>
<evidence type="ECO:0000259" key="1">
    <source>
        <dbReference type="Pfam" id="PF04015"/>
    </source>
</evidence>
<protein>
    <submittedName>
        <fullName evidence="2">Uncharacterized conserved protein, DUF362 family</fullName>
    </submittedName>
</protein>
<dbReference type="EMBL" id="FOOX01000001">
    <property type="protein sequence ID" value="SFF97913.1"/>
    <property type="molecule type" value="Genomic_DNA"/>
</dbReference>
<dbReference type="OrthoDB" id="9785671at2"/>
<dbReference type="Proteomes" id="UP000199337">
    <property type="component" value="Unassembled WGS sequence"/>
</dbReference>
<sequence length="431" mass="47852">MTKLLVSVTKFDDAYKSVRQALDLCQGLAGLHKGDKILIKPNLVSWDFDLPFPPYGVVATSAVMSALVQILAEEGFTDLTIGEAPLMVPRTIGQAIFKELGYDKLQARYGVKLIDFNEEKFEKVDCGGYELSIAESVLAADKIINVPVLKTHNQTMVSLGIKNFKGVLNRKSKMFCHNKDTDLNYIFPHIIEKLPVALTLIDGVFGLAKGPGPTGKAERLNLLVASRDTLSADIVGAALLGYKAEDVEFLTYFAKRNGGSLDINDIEVRGEDVEKNSKFLDYDWEWTEENTGPVGFAKRGITGLAIRKYDNTMCTGCSMLFNPVLIMFMSAFKGEPLPNLEVVSGKVQVAAPGFDKTVLFGRCPCQLNKDNPNIKHAIAIKGCPPDLMEFEKAMKEEGIACDYNQYVMYRHYIFNRYKAEDGFDMGLYKVK</sequence>
<name>A0A1I2N2N9_9FIRM</name>
<dbReference type="AlphaFoldDB" id="A0A1I2N2N9"/>
<feature type="domain" description="DUF362" evidence="1">
    <location>
        <begin position="37"/>
        <end position="237"/>
    </location>
</feature>
<organism evidence="2 3">
    <name type="scientific">Desulfotruncus arcticus DSM 17038</name>
    <dbReference type="NCBI Taxonomy" id="1121424"/>
    <lineage>
        <taxon>Bacteria</taxon>
        <taxon>Bacillati</taxon>
        <taxon>Bacillota</taxon>
        <taxon>Clostridia</taxon>
        <taxon>Eubacteriales</taxon>
        <taxon>Desulfallaceae</taxon>
        <taxon>Desulfotruncus</taxon>
    </lineage>
</organism>
<evidence type="ECO:0000313" key="2">
    <source>
        <dbReference type="EMBL" id="SFF97913.1"/>
    </source>
</evidence>
<gene>
    <name evidence="2" type="ORF">SAMN05660649_00311</name>
</gene>
<dbReference type="STRING" id="341036.SAMN05660649_00311"/>